<evidence type="ECO:0000256" key="4">
    <source>
        <dbReference type="ARBA" id="ARBA00022452"/>
    </source>
</evidence>
<evidence type="ECO:0000256" key="5">
    <source>
        <dbReference type="ARBA" id="ARBA00022692"/>
    </source>
</evidence>
<keyword evidence="9" id="KW-0472">Membrane</keyword>
<keyword evidence="6" id="KW-0732">Signal</keyword>
<evidence type="ECO:0000313" key="14">
    <source>
        <dbReference type="Proteomes" id="UP000002705"/>
    </source>
</evidence>
<dbReference type="GO" id="GO:0009279">
    <property type="term" value="C:cell outer membrane"/>
    <property type="evidence" value="ECO:0007669"/>
    <property type="project" value="UniProtKB-SubCell"/>
</dbReference>
<feature type="compositionally biased region" description="Basic residues" evidence="11">
    <location>
        <begin position="28"/>
        <end position="42"/>
    </location>
</feature>
<sequence>MKRSRHETPAGRRQRRTRALDREPAARRGFRGRLRRRRRARRHGAEDRTLRRGAARHAPARHQRQGGARAAATPQRQRAGADADRARLGRRQGRLLRRGRRRLRREAVRIARAGRTDSRADPPAGGRRHDAARVRRSRLRVRHARIPLRRNGARAAPPRARDPRNADAAAEQDGVEGAADGQRVRARRRAERRCDRHLHSPAAQASRGQHGRDHHAARARLHPAHEEHAGLTGSFASPEYRFVARNVIDACRRPRLAGFRTPARSGIVARSVFSPIRFLRPGKRREGLHPLRCYASALSLWPARVGIHYVLPTTRFQCGSSEETILKRKTLALSIAAAGLCAGTQAHAQSSVQLYGLMDLSFPTYRTHADANGNHVIGMGNEGEPWFSGSRWGLRGAEDIGGGTKVIFRLESEYVVANGQMEDNGQIFDRDAWVGIEDERFGKLTAGFQNTIARDAAAIYGDPYGSAKLSTEEGGWTNSNNFKQMIFYAASPTGTRYNNGIAWKKLFSNGIFASAGYQFSNSTAFATGSAYQVALGYNGGPFNVSGFYNHVNNGGFTNQTFSVGGNYTFSIVRLNAGYFRYNGDQGSLGQRHDDSWTVSVKVAPPGALDYELGYQQMRVKNAANNADGFTPNANLGAFSLTNGVANGFKETIYGSVFYHLSKRTEVYLAGDYMKLHGGYTVSSTFGAKNQLELTSGIRTRF</sequence>
<feature type="region of interest" description="Disordered" evidence="11">
    <location>
        <begin position="1"/>
        <end position="219"/>
    </location>
</feature>
<keyword evidence="3" id="KW-0813">Transport</keyword>
<evidence type="ECO:0000256" key="8">
    <source>
        <dbReference type="ARBA" id="ARBA00023114"/>
    </source>
</evidence>
<feature type="compositionally biased region" description="Basic and acidic residues" evidence="11">
    <location>
        <begin position="1"/>
        <end position="10"/>
    </location>
</feature>
<name>Q39L50_BURL3</name>
<dbReference type="GO" id="GO:0046930">
    <property type="term" value="C:pore complex"/>
    <property type="evidence" value="ECO:0007669"/>
    <property type="project" value="UniProtKB-KW"/>
</dbReference>
<proteinExistence type="predicted"/>
<dbReference type="Proteomes" id="UP000002705">
    <property type="component" value="Chromosome 1"/>
</dbReference>
<organism evidence="13 14">
    <name type="scientific">Burkholderia lata (strain ATCC 17760 / DSM 23089 / LMG 22485 / NCIMB 9086 / R18194 / 383)</name>
    <dbReference type="NCBI Taxonomy" id="482957"/>
    <lineage>
        <taxon>Bacteria</taxon>
        <taxon>Pseudomonadati</taxon>
        <taxon>Pseudomonadota</taxon>
        <taxon>Betaproteobacteria</taxon>
        <taxon>Burkholderiales</taxon>
        <taxon>Burkholderiaceae</taxon>
        <taxon>Burkholderia</taxon>
        <taxon>Burkholderia cepacia complex</taxon>
    </lineage>
</organism>
<evidence type="ECO:0000256" key="9">
    <source>
        <dbReference type="ARBA" id="ARBA00023136"/>
    </source>
</evidence>
<evidence type="ECO:0000256" key="6">
    <source>
        <dbReference type="ARBA" id="ARBA00022729"/>
    </source>
</evidence>
<evidence type="ECO:0000256" key="10">
    <source>
        <dbReference type="ARBA" id="ARBA00023237"/>
    </source>
</evidence>
<feature type="domain" description="Porin" evidence="12">
    <location>
        <begin position="336"/>
        <end position="674"/>
    </location>
</feature>
<keyword evidence="8" id="KW-0626">Porin</keyword>
<keyword evidence="7" id="KW-0406">Ion transport</keyword>
<dbReference type="PANTHER" id="PTHR34501">
    <property type="entry name" value="PROTEIN YDDL-RELATED"/>
    <property type="match status" value="1"/>
</dbReference>
<evidence type="ECO:0000259" key="12">
    <source>
        <dbReference type="Pfam" id="PF13609"/>
    </source>
</evidence>
<dbReference type="GO" id="GO:0015288">
    <property type="term" value="F:porin activity"/>
    <property type="evidence" value="ECO:0007669"/>
    <property type="project" value="UniProtKB-KW"/>
</dbReference>
<evidence type="ECO:0000256" key="7">
    <source>
        <dbReference type="ARBA" id="ARBA00023065"/>
    </source>
</evidence>
<dbReference type="PANTHER" id="PTHR34501:SF9">
    <property type="entry name" value="MAJOR OUTER MEMBRANE PROTEIN P.IA"/>
    <property type="match status" value="1"/>
</dbReference>
<reference evidence="13" key="1">
    <citation type="submission" date="2009-01" db="EMBL/GenBank/DDBJ databases">
        <title>Complete sequence of chromosome 1 of Burkholderia sp. 383.</title>
        <authorList>
            <consortium name="US DOE Joint Genome Institute"/>
            <person name="Copeland A."/>
            <person name="Lucas S."/>
            <person name="Lapidus A."/>
            <person name="Barry K."/>
            <person name="Detter J.C."/>
            <person name="Glavina T."/>
            <person name="Hammon N."/>
            <person name="Israni S."/>
            <person name="Pitluck S."/>
            <person name="Chain P."/>
            <person name="Malfatti S."/>
            <person name="Shin M."/>
            <person name="Vergez L."/>
            <person name="Schmutz J."/>
            <person name="Larimer F."/>
            <person name="Land M."/>
            <person name="Kyrpides N."/>
            <person name="Lykidis A."/>
            <person name="Richardson P."/>
        </authorList>
    </citation>
    <scope>NUCLEOTIDE SEQUENCE</scope>
    <source>
        <strain evidence="13">383</strain>
    </source>
</reference>
<dbReference type="InterPro" id="IPR033900">
    <property type="entry name" value="Gram_neg_porin_domain"/>
</dbReference>
<keyword evidence="5" id="KW-0812">Transmembrane</keyword>
<dbReference type="InterPro" id="IPR023614">
    <property type="entry name" value="Porin_dom_sf"/>
</dbReference>
<evidence type="ECO:0000256" key="3">
    <source>
        <dbReference type="ARBA" id="ARBA00022448"/>
    </source>
</evidence>
<keyword evidence="4" id="KW-1134">Transmembrane beta strand</keyword>
<accession>Q39L50</accession>
<feature type="compositionally biased region" description="Basic residues" evidence="11">
    <location>
        <begin position="51"/>
        <end position="64"/>
    </location>
</feature>
<dbReference type="HOGENOM" id="CLU_393145_0_0_4"/>
<feature type="compositionally biased region" description="Low complexity" evidence="11">
    <location>
        <begin position="65"/>
        <end position="78"/>
    </location>
</feature>
<keyword evidence="14" id="KW-1185">Reference proteome</keyword>
<evidence type="ECO:0000256" key="11">
    <source>
        <dbReference type="SAM" id="MobiDB-lite"/>
    </source>
</evidence>
<evidence type="ECO:0000256" key="1">
    <source>
        <dbReference type="ARBA" id="ARBA00004571"/>
    </source>
</evidence>
<keyword evidence="10" id="KW-0998">Cell outer membrane</keyword>
<dbReference type="Pfam" id="PF13609">
    <property type="entry name" value="Porin_4"/>
    <property type="match status" value="1"/>
</dbReference>
<feature type="compositionally biased region" description="Basic and acidic residues" evidence="11">
    <location>
        <begin position="105"/>
        <end position="120"/>
    </location>
</feature>
<dbReference type="SUPFAM" id="SSF56935">
    <property type="entry name" value="Porins"/>
    <property type="match status" value="1"/>
</dbReference>
<evidence type="ECO:0000313" key="13">
    <source>
        <dbReference type="EMBL" id="ABB06816.1"/>
    </source>
</evidence>
<dbReference type="CDD" id="cd00342">
    <property type="entry name" value="gram_neg_porins"/>
    <property type="match status" value="1"/>
</dbReference>
<feature type="compositionally biased region" description="Basic residues" evidence="11">
    <location>
        <begin position="88"/>
        <end position="104"/>
    </location>
</feature>
<dbReference type="InterPro" id="IPR050298">
    <property type="entry name" value="Gram-neg_bact_OMP"/>
</dbReference>
<comment type="subunit">
    <text evidence="2">Homotrimer.</text>
</comment>
<dbReference type="KEGG" id="bur:Bcep18194_A3214"/>
<dbReference type="PATRIC" id="fig|482957.22.peg.40"/>
<dbReference type="GO" id="GO:0006811">
    <property type="term" value="P:monoatomic ion transport"/>
    <property type="evidence" value="ECO:0007669"/>
    <property type="project" value="UniProtKB-KW"/>
</dbReference>
<dbReference type="Gene3D" id="2.40.160.10">
    <property type="entry name" value="Porin"/>
    <property type="match status" value="1"/>
</dbReference>
<feature type="compositionally biased region" description="Basic residues" evidence="11">
    <location>
        <begin position="134"/>
        <end position="152"/>
    </location>
</feature>
<evidence type="ECO:0000256" key="2">
    <source>
        <dbReference type="ARBA" id="ARBA00011233"/>
    </source>
</evidence>
<dbReference type="EMBL" id="CP000151">
    <property type="protein sequence ID" value="ABB06816.1"/>
    <property type="molecule type" value="Genomic_DNA"/>
</dbReference>
<comment type="subcellular location">
    <subcellularLocation>
        <location evidence="1">Cell outer membrane</location>
        <topology evidence="1">Multi-pass membrane protein</topology>
    </subcellularLocation>
</comment>
<protein>
    <submittedName>
        <fullName evidence="13">Outer membrane protein (Porin)-like protein</fullName>
    </submittedName>
</protein>
<dbReference type="AlphaFoldDB" id="Q39L50"/>
<gene>
    <name evidence="13" type="ordered locus">Bcep18194_A3214</name>
</gene>